<dbReference type="KEGG" id="phet:94286344"/>
<dbReference type="AlphaFoldDB" id="A0A836HB87"/>
<sequence length="647" mass="68717">MEALFYDHTVTSAIARRAHLRQAIHAFLADATSRSAVHVVALFVHVPTPSTVAVAVPSLGSSRTTDSASASREGTSVAARGATAGKAAAVTSTSLPVVSRRSRTAQKLAWCSWEADRRLRQAAEDAAEIHLGIGDGCLSGPLTAGAARAGSPVTRAMVVTVAFLAPKTRDDLTVYESWQRCADMCAEVPAAGAGRGAASRATRMFSPLRHASFIALSLGAPSLLLSWTERPVRCHLDNLLLPHQSLLMDLSWWMASTGEGASATNGAPSGKGVSNSVLRDIFIRDVQPSLKLPKGDCRCAVWLSYDTLLASLHPHAVGGRGNNISGDGVNMSGRAGEGLSGRRWGCNARSGDLSGVDEQAFMATYVLIRRLLSSLNASQSGSLGRTQLLRVVLSYGGSSSSLRRRLVHTCGRIGQGDLAVDAALLCTRSLVDVHALFAVLAGQDAVNVYSEAAMFVRTARRRATAGQASQQQHRQIALQSAQVQVTLPCSSDPTGTEHEVVACGNPSALSNSFAERGARTLARKLRLLERQRVCKKGRRGEHVRPRAKTSMGPTKRLRAEVSSPDSERALMRAVERAHRAAAPPTARKKHKAELLASGTDEPSACATQVSSPPQEQQRTDEVLGRLTPTMDTALTWCEDVDAGVQSN</sequence>
<feature type="compositionally biased region" description="Basic residues" evidence="1">
    <location>
        <begin position="536"/>
        <end position="547"/>
    </location>
</feature>
<feature type="compositionally biased region" description="Polar residues" evidence="1">
    <location>
        <begin position="605"/>
        <end position="616"/>
    </location>
</feature>
<evidence type="ECO:0000256" key="1">
    <source>
        <dbReference type="SAM" id="MobiDB-lite"/>
    </source>
</evidence>
<name>A0A836HB87_9TRYP</name>
<gene>
    <name evidence="2" type="ORF">JKF63_00215</name>
</gene>
<keyword evidence="3" id="KW-1185">Reference proteome</keyword>
<proteinExistence type="predicted"/>
<dbReference type="GeneID" id="94286344"/>
<evidence type="ECO:0000313" key="2">
    <source>
        <dbReference type="EMBL" id="KAG5490096.1"/>
    </source>
</evidence>
<organism evidence="2 3">
    <name type="scientific">Porcisia hertigi</name>
    <dbReference type="NCBI Taxonomy" id="2761500"/>
    <lineage>
        <taxon>Eukaryota</taxon>
        <taxon>Discoba</taxon>
        <taxon>Euglenozoa</taxon>
        <taxon>Kinetoplastea</taxon>
        <taxon>Metakinetoplastina</taxon>
        <taxon>Trypanosomatida</taxon>
        <taxon>Trypanosomatidae</taxon>
        <taxon>Leishmaniinae</taxon>
        <taxon>Porcisia</taxon>
    </lineage>
</organism>
<feature type="region of interest" description="Disordered" evidence="1">
    <location>
        <begin position="577"/>
        <end position="621"/>
    </location>
</feature>
<dbReference type="Proteomes" id="UP000674318">
    <property type="component" value="Unassembled WGS sequence"/>
</dbReference>
<evidence type="ECO:0000313" key="3">
    <source>
        <dbReference type="Proteomes" id="UP000674318"/>
    </source>
</evidence>
<comment type="caution">
    <text evidence="2">The sequence shown here is derived from an EMBL/GenBank/DDBJ whole genome shotgun (WGS) entry which is preliminary data.</text>
</comment>
<dbReference type="EMBL" id="JAFJZO010000036">
    <property type="protein sequence ID" value="KAG5490096.1"/>
    <property type="molecule type" value="Genomic_DNA"/>
</dbReference>
<feature type="region of interest" description="Disordered" evidence="1">
    <location>
        <begin position="59"/>
        <end position="83"/>
    </location>
</feature>
<feature type="region of interest" description="Disordered" evidence="1">
    <location>
        <begin position="536"/>
        <end position="565"/>
    </location>
</feature>
<reference evidence="2 3" key="1">
    <citation type="submission" date="2021-02" db="EMBL/GenBank/DDBJ databases">
        <title>Porcisia hertigi Genome sequencing and assembly.</title>
        <authorList>
            <person name="Almutairi H."/>
            <person name="Gatherer D."/>
        </authorList>
    </citation>
    <scope>NUCLEOTIDE SEQUENCE [LARGE SCALE GENOMIC DNA]</scope>
    <source>
        <strain evidence="2 3">C119</strain>
    </source>
</reference>
<dbReference type="OrthoDB" id="266608at2759"/>
<protein>
    <submittedName>
        <fullName evidence="2">Uncharacterized protein</fullName>
    </submittedName>
</protein>
<dbReference type="RefSeq" id="XP_067752424.1">
    <property type="nucleotide sequence ID" value="XM_067896267.1"/>
</dbReference>
<accession>A0A836HB87</accession>